<gene>
    <name evidence="2" type="ORF">SAMN06295987_10637</name>
</gene>
<evidence type="ECO:0000313" key="2">
    <source>
        <dbReference type="EMBL" id="SLK06675.1"/>
    </source>
</evidence>
<dbReference type="AlphaFoldDB" id="A0A1U6IF69"/>
<keyword evidence="1" id="KW-0732">Signal</keyword>
<feature type="signal peptide" evidence="1">
    <location>
        <begin position="1"/>
        <end position="22"/>
    </location>
</feature>
<dbReference type="EMBL" id="FVZE01000006">
    <property type="protein sequence ID" value="SLK06675.1"/>
    <property type="molecule type" value="Genomic_DNA"/>
</dbReference>
<feature type="chain" id="PRO_5013069675" evidence="1">
    <location>
        <begin position="23"/>
        <end position="210"/>
    </location>
</feature>
<protein>
    <submittedName>
        <fullName evidence="2">Uncharacterized protein</fullName>
    </submittedName>
</protein>
<dbReference type="Proteomes" id="UP000190989">
    <property type="component" value="Unassembled WGS sequence"/>
</dbReference>
<dbReference type="RefSeq" id="WP_245829325.1">
    <property type="nucleotide sequence ID" value="NZ_FVZE01000006.1"/>
</dbReference>
<sequence>MRIAPRNCVIGAAILAVLGAGAAEAAAASLHTMKVDAPDGAVVHVQYTGDVVPRVEFVPVDQVVSADRADPAMMLMADPFAGMERISAIVDAQMNAMMQRVALMQQQAAQMQAQAAATPAVAGNAAPGFTMVGNVPQGMHVTYYSATTSADGCTRTVSYSSDGSGAAPKMVEAASDVCDAADANRSAMPAAIPAKAEVPAKVPEGPGQKV</sequence>
<accession>A0A1U6IF69</accession>
<name>A0A1U6IF69_9SPHN</name>
<organism evidence="2 3">
    <name type="scientific">Novosphingobium mathurense</name>
    <dbReference type="NCBI Taxonomy" id="428990"/>
    <lineage>
        <taxon>Bacteria</taxon>
        <taxon>Pseudomonadati</taxon>
        <taxon>Pseudomonadota</taxon>
        <taxon>Alphaproteobacteria</taxon>
        <taxon>Sphingomonadales</taxon>
        <taxon>Sphingomonadaceae</taxon>
        <taxon>Novosphingobium</taxon>
    </lineage>
</organism>
<reference evidence="3" key="1">
    <citation type="submission" date="2017-02" db="EMBL/GenBank/DDBJ databases">
        <authorList>
            <person name="Varghese N."/>
            <person name="Submissions S."/>
        </authorList>
    </citation>
    <scope>NUCLEOTIDE SEQUENCE [LARGE SCALE GENOMIC DNA]</scope>
    <source>
        <strain evidence="3">SM117</strain>
    </source>
</reference>
<evidence type="ECO:0000313" key="3">
    <source>
        <dbReference type="Proteomes" id="UP000190989"/>
    </source>
</evidence>
<keyword evidence="3" id="KW-1185">Reference proteome</keyword>
<dbReference type="STRING" id="428990.SAMN06295987_10637"/>
<evidence type="ECO:0000256" key="1">
    <source>
        <dbReference type="SAM" id="SignalP"/>
    </source>
</evidence>
<proteinExistence type="predicted"/>